<keyword evidence="4 14" id="KW-0548">Nucleotidyltransferase</keyword>
<feature type="domain" description="Hint" evidence="16">
    <location>
        <begin position="883"/>
        <end position="1007"/>
    </location>
</feature>
<dbReference type="GO" id="GO:0008310">
    <property type="term" value="F:single-stranded DNA 3'-5' DNA exonuclease activity"/>
    <property type="evidence" value="ECO:0007669"/>
    <property type="project" value="UniProtKB-EC"/>
</dbReference>
<accession>A0ABD4TEH8</accession>
<dbReference type="HAMAP" id="MF_00324">
    <property type="entry name" value="DNApol_II_L_arch"/>
    <property type="match status" value="1"/>
</dbReference>
<comment type="subunit">
    <text evidence="2 14">Heterodimer of a large subunit and a small subunit.</text>
</comment>
<dbReference type="InterPro" id="IPR030934">
    <property type="entry name" value="Intein_C"/>
</dbReference>
<keyword evidence="7 14" id="KW-0378">Hydrolase</keyword>
<dbReference type="PANTHER" id="PTHR42210">
    <property type="entry name" value="DNA POLYMERASE II LARGE SUBUNIT"/>
    <property type="match status" value="1"/>
</dbReference>
<dbReference type="InterPro" id="IPR056172">
    <property type="entry name" value="PolC_DP2_cat_dom"/>
</dbReference>
<gene>
    <name evidence="14" type="primary">polC</name>
    <name evidence="17" type="ORF">FTO68_00135</name>
</gene>
<dbReference type="EMBL" id="VOTZ01000001">
    <property type="protein sequence ID" value="MCQ1537418.1"/>
    <property type="molecule type" value="Genomic_DNA"/>
</dbReference>
<name>A0ABD4TEH8_9EURY</name>
<keyword evidence="5 14" id="KW-0235">DNA replication</keyword>
<dbReference type="RefSeq" id="WP_255331321.1">
    <property type="nucleotide sequence ID" value="NZ_VOTZ01000001.1"/>
</dbReference>
<dbReference type="NCBIfam" id="NF011302">
    <property type="entry name" value="PRK14714.1"/>
    <property type="match status" value="1"/>
</dbReference>
<dbReference type="CDD" id="cd00081">
    <property type="entry name" value="Hint"/>
    <property type="match status" value="1"/>
</dbReference>
<dbReference type="NCBIfam" id="TIGR01443">
    <property type="entry name" value="intein_Cterm"/>
    <property type="match status" value="1"/>
</dbReference>
<reference evidence="17 18" key="1">
    <citation type="submission" date="2019-08" db="EMBL/GenBank/DDBJ databases">
        <authorList>
            <person name="Chen S.-C."/>
            <person name="Lai M.-C."/>
            <person name="You Y.-T."/>
        </authorList>
    </citation>
    <scope>NUCLEOTIDE SEQUENCE [LARGE SCALE GENOMIC DNA]</scope>
    <source>
        <strain evidence="17 18">P2F9704a</strain>
    </source>
</reference>
<dbReference type="EC" id="3.1.11.1" evidence="14"/>
<evidence type="ECO:0000256" key="5">
    <source>
        <dbReference type="ARBA" id="ARBA00022705"/>
    </source>
</evidence>
<evidence type="ECO:0000256" key="2">
    <source>
        <dbReference type="ARBA" id="ARBA00011315"/>
    </source>
</evidence>
<evidence type="ECO:0000256" key="7">
    <source>
        <dbReference type="ARBA" id="ARBA00022801"/>
    </source>
</evidence>
<dbReference type="Pfam" id="PF24846">
    <property type="entry name" value="PolC_DP2_cat"/>
    <property type="match status" value="2"/>
</dbReference>
<evidence type="ECO:0000256" key="14">
    <source>
        <dbReference type="HAMAP-Rule" id="MF_00324"/>
    </source>
</evidence>
<organism evidence="17 18">
    <name type="scientific">Methanocalculus taiwanensis</name>
    <dbReference type="NCBI Taxonomy" id="106207"/>
    <lineage>
        <taxon>Archaea</taxon>
        <taxon>Methanobacteriati</taxon>
        <taxon>Methanobacteriota</taxon>
        <taxon>Stenosarchaea group</taxon>
        <taxon>Methanomicrobia</taxon>
        <taxon>Methanomicrobiales</taxon>
        <taxon>Methanocalculaceae</taxon>
        <taxon>Methanocalculus</taxon>
    </lineage>
</organism>
<proteinExistence type="inferred from homology"/>
<dbReference type="NCBIfam" id="TIGR00354">
    <property type="entry name" value="polC"/>
    <property type="match status" value="1"/>
</dbReference>
<dbReference type="NCBIfam" id="TIGR01445">
    <property type="entry name" value="intein_Nterm"/>
    <property type="match status" value="1"/>
</dbReference>
<keyword evidence="18" id="KW-1185">Reference proteome</keyword>
<dbReference type="Pfam" id="PF03833">
    <property type="entry name" value="PolC_DP2_N"/>
    <property type="match status" value="1"/>
</dbReference>
<comment type="similarity">
    <text evidence="1 14">Belongs to the archaeal DNA polymerase II family.</text>
</comment>
<dbReference type="InterPro" id="IPR006141">
    <property type="entry name" value="Intein_N"/>
</dbReference>
<evidence type="ECO:0000256" key="8">
    <source>
        <dbReference type="ARBA" id="ARBA00022839"/>
    </source>
</evidence>
<evidence type="ECO:0000313" key="18">
    <source>
        <dbReference type="Proteomes" id="UP001524383"/>
    </source>
</evidence>
<evidence type="ECO:0000256" key="12">
    <source>
        <dbReference type="ARBA" id="ARBA00025068"/>
    </source>
</evidence>
<dbReference type="InterPro" id="IPR003587">
    <property type="entry name" value="Hint_dom_N"/>
</dbReference>
<dbReference type="GO" id="GO:0003677">
    <property type="term" value="F:DNA binding"/>
    <property type="evidence" value="ECO:0007669"/>
    <property type="project" value="UniProtKB-UniRule"/>
</dbReference>
<dbReference type="InterPro" id="IPR016033">
    <property type="entry name" value="PolC_DP2_N"/>
</dbReference>
<keyword evidence="9 14" id="KW-0239">DNA-directed DNA polymerase</keyword>
<dbReference type="SUPFAM" id="SSF51294">
    <property type="entry name" value="Hedgehog/intein (Hint) domain"/>
    <property type="match status" value="1"/>
</dbReference>
<dbReference type="PANTHER" id="PTHR42210:SF1">
    <property type="entry name" value="DNA POLYMERASE II LARGE SUBUNIT"/>
    <property type="match status" value="1"/>
</dbReference>
<keyword evidence="6 14" id="KW-0540">Nuclease</keyword>
<dbReference type="EC" id="2.7.7.7" evidence="14"/>
<keyword evidence="10 14" id="KW-0238">DNA-binding</keyword>
<dbReference type="InterPro" id="IPR004475">
    <property type="entry name" value="PolC_DP2"/>
</dbReference>
<evidence type="ECO:0000256" key="13">
    <source>
        <dbReference type="ARBA" id="ARBA00049244"/>
    </source>
</evidence>
<dbReference type="InterPro" id="IPR036844">
    <property type="entry name" value="Hint_dom_sf"/>
</dbReference>
<dbReference type="InterPro" id="IPR056171">
    <property type="entry name" value="PolC_DP2_central_dom"/>
</dbReference>
<dbReference type="GO" id="GO:0006308">
    <property type="term" value="P:DNA catabolic process"/>
    <property type="evidence" value="ECO:0007669"/>
    <property type="project" value="UniProtKB-UniRule"/>
</dbReference>
<dbReference type="SMART" id="SM00306">
    <property type="entry name" value="HintN"/>
    <property type="match status" value="1"/>
</dbReference>
<evidence type="ECO:0000256" key="4">
    <source>
        <dbReference type="ARBA" id="ARBA00022695"/>
    </source>
</evidence>
<dbReference type="PROSITE" id="PS50817">
    <property type="entry name" value="INTEIN_N_TER"/>
    <property type="match status" value="1"/>
</dbReference>
<dbReference type="GO" id="GO:0003887">
    <property type="term" value="F:DNA-directed DNA polymerase activity"/>
    <property type="evidence" value="ECO:0007669"/>
    <property type="project" value="UniProtKB-UniRule"/>
</dbReference>
<evidence type="ECO:0000256" key="10">
    <source>
        <dbReference type="ARBA" id="ARBA00023125"/>
    </source>
</evidence>
<evidence type="ECO:0000256" key="9">
    <source>
        <dbReference type="ARBA" id="ARBA00022932"/>
    </source>
</evidence>
<keyword evidence="11 14" id="KW-0511">Multifunctional enzyme</keyword>
<dbReference type="PIRSF" id="PIRSF016275">
    <property type="entry name" value="PolC_DP2"/>
    <property type="match status" value="1"/>
</dbReference>
<evidence type="ECO:0000256" key="11">
    <source>
        <dbReference type="ARBA" id="ARBA00023268"/>
    </source>
</evidence>
<evidence type="ECO:0000256" key="3">
    <source>
        <dbReference type="ARBA" id="ARBA00022679"/>
    </source>
</evidence>
<comment type="catalytic activity">
    <reaction evidence="13 14">
        <text>DNA(n) + a 2'-deoxyribonucleoside 5'-triphosphate = DNA(n+1) + diphosphate</text>
        <dbReference type="Rhea" id="RHEA:22508"/>
        <dbReference type="Rhea" id="RHEA-COMP:17339"/>
        <dbReference type="Rhea" id="RHEA-COMP:17340"/>
        <dbReference type="ChEBI" id="CHEBI:33019"/>
        <dbReference type="ChEBI" id="CHEBI:61560"/>
        <dbReference type="ChEBI" id="CHEBI:173112"/>
        <dbReference type="EC" id="2.7.7.7"/>
    </reaction>
</comment>
<evidence type="ECO:0000259" key="16">
    <source>
        <dbReference type="SMART" id="SM00306"/>
    </source>
</evidence>
<dbReference type="GO" id="GO:0006261">
    <property type="term" value="P:DNA-templated DNA replication"/>
    <property type="evidence" value="ECO:0007669"/>
    <property type="project" value="UniProtKB-UniRule"/>
</dbReference>
<evidence type="ECO:0000256" key="1">
    <source>
        <dbReference type="ARBA" id="ARBA00011053"/>
    </source>
</evidence>
<comment type="function">
    <text evidence="12 14">Possesses two activities: a DNA synthesis (polymerase) and an exonucleolytic activity that degrades single-stranded DNA in the 3'- to 5'-direction. Has a template-primer preference which is characteristic of a replicative DNA polymerase.</text>
</comment>
<protein>
    <recommendedName>
        <fullName evidence="14">DNA polymerase II large subunit</fullName>
        <shortName evidence="14">Pol II</shortName>
        <ecNumber evidence="14">2.7.7.7</ecNumber>
    </recommendedName>
    <alternativeName>
        <fullName evidence="14">Exodeoxyribonuclease large subunit</fullName>
        <ecNumber evidence="14">3.1.11.1</ecNumber>
    </alternativeName>
</protein>
<dbReference type="Gene3D" id="2.170.16.10">
    <property type="entry name" value="Hedgehog/Intein (Hint) domain"/>
    <property type="match status" value="1"/>
</dbReference>
<keyword evidence="8 14" id="KW-0269">Exonuclease</keyword>
<comment type="catalytic activity">
    <reaction evidence="14">
        <text>Exonucleolytic cleavage in the 3'- to 5'-direction to yield nucleoside 5'-phosphates.</text>
        <dbReference type="EC" id="3.1.11.1"/>
    </reaction>
</comment>
<evidence type="ECO:0000256" key="6">
    <source>
        <dbReference type="ARBA" id="ARBA00022722"/>
    </source>
</evidence>
<sequence>MELPAMSIAMEGYLASLNRQLDEALRIAQEARSRGIDPAINPEIPIANDLADRVEALLAIPGVAARIRELEAEMSREEAALKIGDDFVARKFGETSREEVVDHAIRCSMALLTEGVVSAPTEGIAKVGFGKNDDGTEYLKIYYAGPIRSAGGTAQALSVLVGDYVRQGLGINRYIPRQNEIERYIEEIRQYNNILSLQYAPTDAELRLIIGNCPVCIDGEPTEKEEVSGYRNLDRVETNAVRGGMALVIAEGLALKAPKVQKNVRKMKMEGWEWLDQLVSGTKTGGEEVEQGIKPKDKFIRDTIAGRPVFAYPMRKGGFRLRLGRARNTGLAAGGLNPATMYILGEYLSPGTQLKVERPGKAAGIVPVDSIEGPTVRLRSGEVRRIDSGKEAKEVAKEIEHILDVGEILISFGEFLENNHPLVPPSYCEEWWLQEGGPRHPANEMEAISFAMNGAYLHPDYTWFFDDLSHEEFCRLAELVVERGRMAEGVLRIRLDDEVKGLIEETLVPHTVENGEIVLHTCYSFLACLGLGLDLSRRPGWQSLPDCGNGLLCASHLSGFKLRSKAGTRIGGRMGRPGKSAPRKMKTAPHALFPIGNEGGARRSFQGAGAKRRQETMEDGDLYIDVETQGQISIEVGERRCTVCGEKTFWNRCSCGGHTLPVFRCVHCNKEITDGDRCPRCDAPLTCTTEVEINIKKEYESALATLGMQQSDLKLLKGVKGLISRERSVEPIEKGILRAVRDLFVFKDGTVRYDMIDLPLTHFRPSEIGVPPERLRELGYVKDIEGDDLVDSNQICELKPQDILVSEDCGEYLLKVAGFMDDLLEKVYGLPRFYNAEKPVDLVGQLLIGLAPHTSAGVLARLIGYSRALVGYAHPFFHAAKRRNCFHGDTEIEVYGQSGWRKMPIRDFVIENFDISQPGCDRLGTFYSDPAFPHMLVAVDTNGNPKMRKITSVSVHRAPAHLILFETERGKKLAVTPDHAMVVWDCAYLRKIRALEVKPGARVPVMEGGMVIADTIKTAEPVPCLDDRVYCVTVADDHTLHANGIFTGQCDGDEDCVMLLLDGLINFSRSFLPETRGGSMDAPLVLTSRIDPGEVDKETLNVDVMSRYPLSVYEACLTYTQPKELEKVVDHVELRIGTPGQYEGFSFTHDTTDISAGPETTMYTRLGSMVDKLDAELVLARMIRAVDEDDLAERVLTTHFIRDMIGNLNAFSKQGFRCPRCGLKFRRMPLAGKCRCGNKIIATVSEGAVKKYLAASLSICEEFLVSEYTKQRIAVINASINSTFGEEQKLQLGLADFM</sequence>
<evidence type="ECO:0000256" key="15">
    <source>
        <dbReference type="SAM" id="MobiDB-lite"/>
    </source>
</evidence>
<evidence type="ECO:0000313" key="17">
    <source>
        <dbReference type="EMBL" id="MCQ1537418.1"/>
    </source>
</evidence>
<keyword evidence="3 14" id="KW-0808">Transferase</keyword>
<feature type="region of interest" description="Disordered" evidence="15">
    <location>
        <begin position="591"/>
        <end position="611"/>
    </location>
</feature>
<dbReference type="Pfam" id="PF24844">
    <property type="entry name" value="PolC_DP2_central"/>
    <property type="match status" value="1"/>
</dbReference>
<comment type="caution">
    <text evidence="17">The sequence shown here is derived from an EMBL/GenBank/DDBJ whole genome shotgun (WGS) entry which is preliminary data.</text>
</comment>
<dbReference type="Proteomes" id="UP001524383">
    <property type="component" value="Unassembled WGS sequence"/>
</dbReference>